<dbReference type="Gene3D" id="1.10.10.580">
    <property type="entry name" value="Structural maintenance of chromosome 1. Chain E"/>
    <property type="match status" value="1"/>
</dbReference>
<keyword evidence="6" id="KW-0539">Nucleus</keyword>
<evidence type="ECO:0008006" key="13">
    <source>
        <dbReference type="Google" id="ProtNLM"/>
    </source>
</evidence>
<comment type="subcellular location">
    <subcellularLocation>
        <location evidence="1">Nucleus</location>
    </subcellularLocation>
</comment>
<dbReference type="GO" id="GO:0005634">
    <property type="term" value="C:nucleus"/>
    <property type="evidence" value="ECO:0007669"/>
    <property type="project" value="UniProtKB-SubCell"/>
</dbReference>
<dbReference type="GO" id="GO:0007059">
    <property type="term" value="P:chromosome segregation"/>
    <property type="evidence" value="ECO:0007669"/>
    <property type="project" value="UniProtKB-KW"/>
</dbReference>
<feature type="region of interest" description="Disordered" evidence="8">
    <location>
        <begin position="585"/>
        <end position="636"/>
    </location>
</feature>
<dbReference type="PANTHER" id="PTHR12585:SF73">
    <property type="entry name" value="SISTER CHROMATID COHESION 1 PROTEIN 2"/>
    <property type="match status" value="1"/>
</dbReference>
<feature type="compositionally biased region" description="Basic and acidic residues" evidence="8">
    <location>
        <begin position="603"/>
        <end position="617"/>
    </location>
</feature>
<dbReference type="GO" id="GO:1990414">
    <property type="term" value="P:replication-born double-strand break repair via sister chromatid exchange"/>
    <property type="evidence" value="ECO:0007669"/>
    <property type="project" value="TreeGrafter"/>
</dbReference>
<dbReference type="Pfam" id="PF04824">
    <property type="entry name" value="Rad21_Rec8"/>
    <property type="match status" value="1"/>
</dbReference>
<evidence type="ECO:0000256" key="1">
    <source>
        <dbReference type="ARBA" id="ARBA00004123"/>
    </source>
</evidence>
<dbReference type="AlphaFoldDB" id="A0AAV1ASR9"/>
<gene>
    <name evidence="11" type="ORF">VFH_V020880</name>
</gene>
<evidence type="ECO:0000256" key="6">
    <source>
        <dbReference type="ARBA" id="ARBA00023242"/>
    </source>
</evidence>
<evidence type="ECO:0000313" key="11">
    <source>
        <dbReference type="EMBL" id="CAI8612159.1"/>
    </source>
</evidence>
<keyword evidence="5" id="KW-0159">Chromosome partition</keyword>
<proteinExistence type="inferred from homology"/>
<dbReference type="GO" id="GO:0007062">
    <property type="term" value="P:sister chromatid cohesion"/>
    <property type="evidence" value="ECO:0007669"/>
    <property type="project" value="InterPro"/>
</dbReference>
<evidence type="ECO:0000256" key="8">
    <source>
        <dbReference type="SAM" id="MobiDB-lite"/>
    </source>
</evidence>
<dbReference type="GO" id="GO:0003682">
    <property type="term" value="F:chromatin binding"/>
    <property type="evidence" value="ECO:0007669"/>
    <property type="project" value="TreeGrafter"/>
</dbReference>
<dbReference type="GO" id="GO:0051301">
    <property type="term" value="P:cell division"/>
    <property type="evidence" value="ECO:0007669"/>
    <property type="project" value="UniProtKB-KW"/>
</dbReference>
<feature type="compositionally biased region" description="Polar residues" evidence="8">
    <location>
        <begin position="585"/>
        <end position="601"/>
    </location>
</feature>
<name>A0AAV1ASR9_VICFA</name>
<keyword evidence="3" id="KW-0132">Cell division</keyword>
<dbReference type="GO" id="GO:0008278">
    <property type="term" value="C:cohesin complex"/>
    <property type="evidence" value="ECO:0007669"/>
    <property type="project" value="InterPro"/>
</dbReference>
<evidence type="ECO:0000259" key="10">
    <source>
        <dbReference type="Pfam" id="PF04825"/>
    </source>
</evidence>
<dbReference type="InterPro" id="IPR006910">
    <property type="entry name" value="Rad21_Rec8_N"/>
</dbReference>
<comment type="subunit">
    <text evidence="7">Component of the cohesin complex.</text>
</comment>
<accession>A0AAV1ASR9</accession>
<keyword evidence="4" id="KW-0131">Cell cycle</keyword>
<dbReference type="InterPro" id="IPR006909">
    <property type="entry name" value="Rad21/Rec8_C_eu"/>
</dbReference>
<evidence type="ECO:0000256" key="7">
    <source>
        <dbReference type="ARBA" id="ARBA00064543"/>
    </source>
</evidence>
<organism evidence="11 12">
    <name type="scientific">Vicia faba</name>
    <name type="common">Broad bean</name>
    <name type="synonym">Faba vulgaris</name>
    <dbReference type="NCBI Taxonomy" id="3906"/>
    <lineage>
        <taxon>Eukaryota</taxon>
        <taxon>Viridiplantae</taxon>
        <taxon>Streptophyta</taxon>
        <taxon>Embryophyta</taxon>
        <taxon>Tracheophyta</taxon>
        <taxon>Spermatophyta</taxon>
        <taxon>Magnoliopsida</taxon>
        <taxon>eudicotyledons</taxon>
        <taxon>Gunneridae</taxon>
        <taxon>Pentapetalae</taxon>
        <taxon>rosids</taxon>
        <taxon>fabids</taxon>
        <taxon>Fabales</taxon>
        <taxon>Fabaceae</taxon>
        <taxon>Papilionoideae</taxon>
        <taxon>50 kb inversion clade</taxon>
        <taxon>NPAAA clade</taxon>
        <taxon>Hologalegina</taxon>
        <taxon>IRL clade</taxon>
        <taxon>Fabeae</taxon>
        <taxon>Vicia</taxon>
    </lineage>
</organism>
<reference evidence="11 12" key="1">
    <citation type="submission" date="2023-01" db="EMBL/GenBank/DDBJ databases">
        <authorList>
            <person name="Kreplak J."/>
        </authorList>
    </citation>
    <scope>NUCLEOTIDE SEQUENCE [LARGE SCALE GENOMIC DNA]</scope>
</reference>
<dbReference type="SUPFAM" id="SSF46785">
    <property type="entry name" value="Winged helix' DNA-binding domain"/>
    <property type="match status" value="1"/>
</dbReference>
<feature type="domain" description="Rad21/Rec8-like protein C-terminal eukaryotic" evidence="9">
    <location>
        <begin position="682"/>
        <end position="734"/>
    </location>
</feature>
<evidence type="ECO:0000256" key="3">
    <source>
        <dbReference type="ARBA" id="ARBA00022618"/>
    </source>
</evidence>
<feature type="domain" description="Rad21/Rec8-like protein N-terminal" evidence="10">
    <location>
        <begin position="13"/>
        <end position="91"/>
    </location>
</feature>
<protein>
    <recommendedName>
        <fullName evidence="13">Sister chromatid cohesion 1 protein 2</fullName>
    </recommendedName>
</protein>
<dbReference type="InterPro" id="IPR036390">
    <property type="entry name" value="WH_DNA-bd_sf"/>
</dbReference>
<dbReference type="PANTHER" id="PTHR12585">
    <property type="entry name" value="SCC1 / RAD21 FAMILY MEMBER"/>
    <property type="match status" value="1"/>
</dbReference>
<dbReference type="CDD" id="cd21793">
    <property type="entry name" value="Rad21_Rec8_M_AtSYN1-like"/>
    <property type="match status" value="1"/>
</dbReference>
<evidence type="ECO:0000256" key="5">
    <source>
        <dbReference type="ARBA" id="ARBA00022829"/>
    </source>
</evidence>
<dbReference type="Proteomes" id="UP001157006">
    <property type="component" value="Chromosome 5"/>
</dbReference>
<comment type="similarity">
    <text evidence="2">Belongs to the rad21 family.</text>
</comment>
<dbReference type="FunFam" id="1.10.10.580:FF:000002">
    <property type="entry name" value="Sister chromatid cohesion 1 protein 4"/>
    <property type="match status" value="1"/>
</dbReference>
<evidence type="ECO:0000256" key="4">
    <source>
        <dbReference type="ARBA" id="ARBA00022776"/>
    </source>
</evidence>
<keyword evidence="4" id="KW-0498">Mitosis</keyword>
<dbReference type="InterPro" id="IPR039781">
    <property type="entry name" value="Rad21/Rec8-like"/>
</dbReference>
<keyword evidence="12" id="KW-1185">Reference proteome</keyword>
<evidence type="ECO:0000259" key="9">
    <source>
        <dbReference type="Pfam" id="PF04824"/>
    </source>
</evidence>
<dbReference type="EMBL" id="OX451740">
    <property type="protein sequence ID" value="CAI8612159.1"/>
    <property type="molecule type" value="Genomic_DNA"/>
</dbReference>
<evidence type="ECO:0000256" key="2">
    <source>
        <dbReference type="ARBA" id="ARBA00009870"/>
    </source>
</evidence>
<dbReference type="Pfam" id="PF04825">
    <property type="entry name" value="Rad21_Rec8_N"/>
    <property type="match status" value="1"/>
</dbReference>
<evidence type="ECO:0000313" key="12">
    <source>
        <dbReference type="Proteomes" id="UP001157006"/>
    </source>
</evidence>
<dbReference type="InterPro" id="IPR023093">
    <property type="entry name" value="ScpA-like_C"/>
</dbReference>
<sequence length="745" mass="83923">MIKSKGFCSSKSPLWIAAFFFKQLKKAQIFYADISSFVDRILNHEMDAVSYRVLAYLLLGVVKIYSKKVEYMLHDCNKVLSGVNKFLISTTRNNTPAKTVGISFTIPEKFDLDAIELGVLEDTSKYHIAPPEQITLKEVLPDTWGFTKFSHETFDDFGCGEASSSLGHLMEENVLQSQFTNIDFEVFPSSSSTNVLASKDVLQSNVISQKFKPYEDELREKSRISQEQSIDFSILLGRQNKKADELNTLKETLRLLCEIPEEIADVGEAITFQESTERSQMHEEIADVGEAITFQESTERSQMHEEIVNVGEAITFQESTERSRDDESYPKENFHHDESFLVKESVGELIEGSIKVHCVEENLACPKKVSFGDAKSSVNPSVSTIIEATPQSKFQGATTSEPMLITTPDATECGRLSKKRKVVFDERIVLPNKELKKRIHDASGLVAVRRPVLLSLLDKERKSQISSLPDRFNESLFPCHSKKLQSLLSIKKIKIPDSLKVVETPRSLDVPGSQVVGILEHIKNAPQIPPQCSYSVGNEETVRKLDVSVYQTSGSPDNIAAAPKTTPLLCQDANVRSVKPLAQTEVQNSDDFMPSSPNEMEQSIEKSDTMAEEKNHAETSNSYETLEKEQSFTTDEDLDLINEEISSSETENSKMSGWSERTRKVASYLHKNFQHLEKHKEADSVNLSQVSQGRTRKESARLFYEVLVLRTTNYVDVQQKDAYGDIAVRKLPKFDKLLELMAIFN</sequence>